<evidence type="ECO:0000313" key="9">
    <source>
        <dbReference type="EMBL" id="QLG73603.1"/>
    </source>
</evidence>
<dbReference type="SUPFAM" id="SSF53335">
    <property type="entry name" value="S-adenosyl-L-methionine-dependent methyltransferases"/>
    <property type="match status" value="1"/>
</dbReference>
<gene>
    <name evidence="9" type="ORF">HG535_0F01130</name>
</gene>
<dbReference type="Proteomes" id="UP000509704">
    <property type="component" value="Chromosome 6"/>
</dbReference>
<dbReference type="GO" id="GO:0000179">
    <property type="term" value="F:rRNA (adenine-N6,N6-)-dimethyltransferase activity"/>
    <property type="evidence" value="ECO:0007669"/>
    <property type="project" value="UniProtKB-UniRule"/>
</dbReference>
<evidence type="ECO:0000256" key="2">
    <source>
        <dbReference type="ARBA" id="ARBA00022603"/>
    </source>
</evidence>
<dbReference type="InterPro" id="IPR023165">
    <property type="entry name" value="rRNA_Ade_diMease-like_C"/>
</dbReference>
<evidence type="ECO:0000256" key="7">
    <source>
        <dbReference type="PROSITE-ProRule" id="PRU01026"/>
    </source>
</evidence>
<dbReference type="PANTHER" id="PTHR11727">
    <property type="entry name" value="DIMETHYLADENOSINE TRANSFERASE"/>
    <property type="match status" value="1"/>
</dbReference>
<keyword evidence="8" id="KW-0698">rRNA processing</keyword>
<dbReference type="Pfam" id="PF00398">
    <property type="entry name" value="RrnaAD"/>
    <property type="match status" value="1"/>
</dbReference>
<keyword evidence="10" id="KW-1185">Reference proteome</keyword>
<comment type="caution">
    <text evidence="7">Lacks conserved residue(s) required for the propagation of feature annotation.</text>
</comment>
<dbReference type="RefSeq" id="XP_037145329.1">
    <property type="nucleotide sequence ID" value="XM_037289434.1"/>
</dbReference>
<evidence type="ECO:0000256" key="5">
    <source>
        <dbReference type="ARBA" id="ARBA00022884"/>
    </source>
</evidence>
<feature type="binding site" evidence="7">
    <location>
        <position position="137"/>
    </location>
    <ligand>
        <name>S-adenosyl-L-methionine</name>
        <dbReference type="ChEBI" id="CHEBI:59789"/>
    </ligand>
</feature>
<dbReference type="InterPro" id="IPR029063">
    <property type="entry name" value="SAM-dependent_MTases_sf"/>
</dbReference>
<dbReference type="EMBL" id="CP058609">
    <property type="protein sequence ID" value="QLG73603.1"/>
    <property type="molecule type" value="Genomic_DNA"/>
</dbReference>
<evidence type="ECO:0000256" key="8">
    <source>
        <dbReference type="RuleBase" id="RU362106"/>
    </source>
</evidence>
<dbReference type="GO" id="GO:0006391">
    <property type="term" value="P:transcription initiation at mitochondrial promoter"/>
    <property type="evidence" value="ECO:0007669"/>
    <property type="project" value="TreeGrafter"/>
</dbReference>
<evidence type="ECO:0000256" key="6">
    <source>
        <dbReference type="ARBA" id="ARBA00024915"/>
    </source>
</evidence>
<evidence type="ECO:0000256" key="1">
    <source>
        <dbReference type="ARBA" id="ARBA00004173"/>
    </source>
</evidence>
<dbReference type="OrthoDB" id="16079at2759"/>
<reference evidence="9 10" key="1">
    <citation type="submission" date="2020-07" db="EMBL/GenBank/DDBJ databases">
        <title>The yeast mating-type switching endonuclease HO is a domesticated member of an unorthodox homing genetic element family.</title>
        <authorList>
            <person name="Coughlan A.Y."/>
            <person name="Lombardi L."/>
            <person name="Braun-Galleani S."/>
            <person name="Martos A.R."/>
            <person name="Galeote V."/>
            <person name="Bigey F."/>
            <person name="Dequin S."/>
            <person name="Byrne K.P."/>
            <person name="Wolfe K.H."/>
        </authorList>
    </citation>
    <scope>NUCLEOTIDE SEQUENCE [LARGE SCALE GENOMIC DNA]</scope>
    <source>
        <strain evidence="9 10">NRRL Y-6702</strain>
    </source>
</reference>
<organism evidence="9 10">
    <name type="scientific">Zygotorulaspora mrakii</name>
    <name type="common">Zygosaccharomyces mrakii</name>
    <dbReference type="NCBI Taxonomy" id="42260"/>
    <lineage>
        <taxon>Eukaryota</taxon>
        <taxon>Fungi</taxon>
        <taxon>Dikarya</taxon>
        <taxon>Ascomycota</taxon>
        <taxon>Saccharomycotina</taxon>
        <taxon>Saccharomycetes</taxon>
        <taxon>Saccharomycetales</taxon>
        <taxon>Saccharomycetaceae</taxon>
        <taxon>Zygotorulaspora</taxon>
    </lineage>
</organism>
<proteinExistence type="inferred from homology"/>
<keyword evidence="3 7" id="KW-0808">Transferase</keyword>
<dbReference type="PANTHER" id="PTHR11727:SF17">
    <property type="entry name" value="DIMETHYLADENOSINE TRANSFERASE 1, MITOCHONDRIAL"/>
    <property type="match status" value="1"/>
</dbReference>
<comment type="subcellular location">
    <subcellularLocation>
        <location evidence="1">Mitochondrion</location>
    </subcellularLocation>
</comment>
<dbReference type="KEGG" id="zmk:HG535_0F01130"/>
<dbReference type="GeneID" id="59237362"/>
<dbReference type="AlphaFoldDB" id="A0A7H9B559"/>
<evidence type="ECO:0000313" key="10">
    <source>
        <dbReference type="Proteomes" id="UP000509704"/>
    </source>
</evidence>
<dbReference type="GO" id="GO:0034245">
    <property type="term" value="C:mitochondrial DNA-directed RNA polymerase complex"/>
    <property type="evidence" value="ECO:0007669"/>
    <property type="project" value="TreeGrafter"/>
</dbReference>
<dbReference type="EC" id="2.1.1.-" evidence="8"/>
<feature type="binding site" evidence="7">
    <location>
        <position position="77"/>
    </location>
    <ligand>
        <name>S-adenosyl-L-methionine</name>
        <dbReference type="ChEBI" id="CHEBI:59789"/>
    </ligand>
</feature>
<name>A0A7H9B559_ZYGMR</name>
<keyword evidence="4 7" id="KW-0949">S-adenosyl-L-methionine</keyword>
<keyword evidence="2 7" id="KW-0489">Methyltransferase</keyword>
<dbReference type="Gene3D" id="1.10.8.100">
    <property type="entry name" value="Ribosomal RNA adenine dimethylase-like, domain 2"/>
    <property type="match status" value="1"/>
</dbReference>
<dbReference type="PROSITE" id="PS51689">
    <property type="entry name" value="SAM_RNA_A_N6_MT"/>
    <property type="match status" value="1"/>
</dbReference>
<evidence type="ECO:0000256" key="4">
    <source>
        <dbReference type="ARBA" id="ARBA00022691"/>
    </source>
</evidence>
<dbReference type="Gene3D" id="3.40.50.150">
    <property type="entry name" value="Vaccinia Virus protein VP39"/>
    <property type="match status" value="1"/>
</dbReference>
<dbReference type="InterPro" id="IPR001737">
    <property type="entry name" value="KsgA/Erm"/>
</dbReference>
<evidence type="ECO:0000256" key="3">
    <source>
        <dbReference type="ARBA" id="ARBA00022679"/>
    </source>
</evidence>
<keyword evidence="5 7" id="KW-0694">RNA-binding</keyword>
<protein>
    <recommendedName>
        <fullName evidence="8">rRNA adenine N(6)-methyltransferase</fullName>
        <ecNumber evidence="8">2.1.1.-</ecNumber>
    </recommendedName>
</protein>
<dbReference type="GO" id="GO:0003723">
    <property type="term" value="F:RNA binding"/>
    <property type="evidence" value="ECO:0007669"/>
    <property type="project" value="UniProtKB-UniRule"/>
</dbReference>
<comment type="similarity">
    <text evidence="7 8">Belongs to the class I-like SAM-binding methyltransferase superfamily. rRNA adenine N(6)-methyltransferase family.</text>
</comment>
<dbReference type="GO" id="GO:0005759">
    <property type="term" value="C:mitochondrial matrix"/>
    <property type="evidence" value="ECO:0007669"/>
    <property type="project" value="TreeGrafter"/>
</dbReference>
<comment type="function">
    <text evidence="6">Mitochondrial transcription factor that confers selective promoter recognition on the core subunit of the yeast mitochondrial RNA polymerase. Interacts with DNA in a non-specific manner.</text>
</comment>
<accession>A0A7H9B559</accession>
<sequence length="341" mass="39831">MSLPVKNLQILAQIKHYYGFRYLLNPVIHNKILDKLNLQKTYGNFQDTKILDLYPGPAQHAAIFYNRFRPEQYTLMENRTDFFDYLKTEYSNSELQLAEKNPYEWSSYTDLIDNEKQFVPDKQPLTQINNRFLVTANLTNASHEGLVMQWFTCIGNRNWLQRFGRVKMLVWVPTPVAAKLLASPGSNARSKCSVVRETFTETHLIALSNTKECEMFHETEFEQMSPIVFPNTDVWQVRDKGIALLEINPTAHQVDLDNWDYVTKHLLILKKTPLKESLDSLGHGGKDYFNLKITDKNLLEKSPGQLTSVEFIYLSKLFDEWPFKPDIYMDFVDVYQEEGLH</sequence>
<dbReference type="GO" id="GO:0034246">
    <property type="term" value="F:mitochondrial transcription factor activity"/>
    <property type="evidence" value="ECO:0007669"/>
    <property type="project" value="TreeGrafter"/>
</dbReference>
<feature type="binding site" evidence="7">
    <location>
        <position position="23"/>
    </location>
    <ligand>
        <name>S-adenosyl-L-methionine</name>
        <dbReference type="ChEBI" id="CHEBI:59789"/>
    </ligand>
</feature>